<proteinExistence type="predicted"/>
<dbReference type="STRING" id="46914.JP75_07705"/>
<evidence type="ECO:0000313" key="1">
    <source>
        <dbReference type="EMBL" id="KFL31432.1"/>
    </source>
</evidence>
<reference evidence="1 2" key="1">
    <citation type="submission" date="2014-08" db="EMBL/GenBank/DDBJ databases">
        <authorList>
            <person name="Hassan Y.I."/>
            <person name="Lepp D."/>
            <person name="Zhou T."/>
        </authorList>
    </citation>
    <scope>NUCLEOTIDE SEQUENCE [LARGE SCALE GENOMIC DNA]</scope>
    <source>
        <strain evidence="1 2">IFO13584</strain>
    </source>
</reference>
<dbReference type="Proteomes" id="UP000028981">
    <property type="component" value="Unassembled WGS sequence"/>
</dbReference>
<accession>A0A087M3H9</accession>
<sequence>MSLGVSQLFDLEHKIRAEAERIRFRWPAEMLADPKVAGEVKVHVRNKRAFADDLDQVGNLLCGMQADWPLVGPLLRKGYLAMQPPAPMDDSPTEEDSAA</sequence>
<keyword evidence="2" id="KW-1185">Reference proteome</keyword>
<protein>
    <submittedName>
        <fullName evidence="1">Uncharacterized protein</fullName>
    </submittedName>
</protein>
<organism evidence="1 2">
    <name type="scientific">Devosia riboflavina</name>
    <dbReference type="NCBI Taxonomy" id="46914"/>
    <lineage>
        <taxon>Bacteria</taxon>
        <taxon>Pseudomonadati</taxon>
        <taxon>Pseudomonadota</taxon>
        <taxon>Alphaproteobacteria</taxon>
        <taxon>Hyphomicrobiales</taxon>
        <taxon>Devosiaceae</taxon>
        <taxon>Devosia</taxon>
    </lineage>
</organism>
<dbReference type="OrthoDB" id="10001512at2"/>
<evidence type="ECO:0000313" key="2">
    <source>
        <dbReference type="Proteomes" id="UP000028981"/>
    </source>
</evidence>
<dbReference type="EMBL" id="JQGC01000006">
    <property type="protein sequence ID" value="KFL31432.1"/>
    <property type="molecule type" value="Genomic_DNA"/>
</dbReference>
<gene>
    <name evidence="1" type="ORF">JP75_07705</name>
</gene>
<name>A0A087M3H9_9HYPH</name>
<dbReference type="AlphaFoldDB" id="A0A087M3H9"/>
<comment type="caution">
    <text evidence="1">The sequence shown here is derived from an EMBL/GenBank/DDBJ whole genome shotgun (WGS) entry which is preliminary data.</text>
</comment>
<dbReference type="RefSeq" id="WP_035081161.1">
    <property type="nucleotide sequence ID" value="NZ_JQGC01000006.1"/>
</dbReference>